<dbReference type="GO" id="GO:0016579">
    <property type="term" value="P:protein deubiquitination"/>
    <property type="evidence" value="ECO:0007669"/>
    <property type="project" value="InterPro"/>
</dbReference>
<dbReference type="RefSeq" id="XP_001426104.1">
    <property type="nucleotide sequence ID" value="XM_001426067.1"/>
</dbReference>
<proteinExistence type="predicted"/>
<dbReference type="GO" id="GO:0004843">
    <property type="term" value="F:cysteine-type deubiquitinase activity"/>
    <property type="evidence" value="ECO:0000318"/>
    <property type="project" value="GO_Central"/>
</dbReference>
<dbReference type="OMA" id="HETWINI"/>
<reference evidence="4 5" key="1">
    <citation type="journal article" date="2006" name="Nature">
        <title>Global trends of whole-genome duplications revealed by the ciliate Paramecium tetraurelia.</title>
        <authorList>
            <consortium name="Genoscope"/>
            <person name="Aury J.-M."/>
            <person name="Jaillon O."/>
            <person name="Duret L."/>
            <person name="Noel B."/>
            <person name="Jubin C."/>
            <person name="Porcel B.M."/>
            <person name="Segurens B."/>
            <person name="Daubin V."/>
            <person name="Anthouard V."/>
            <person name="Aiach N."/>
            <person name="Arnaiz O."/>
            <person name="Billaut A."/>
            <person name="Beisson J."/>
            <person name="Blanc I."/>
            <person name="Bouhouche K."/>
            <person name="Camara F."/>
            <person name="Duharcourt S."/>
            <person name="Guigo R."/>
            <person name="Gogendeau D."/>
            <person name="Katinka M."/>
            <person name="Keller A.-M."/>
            <person name="Kissmehl R."/>
            <person name="Klotz C."/>
            <person name="Koll F."/>
            <person name="Le Moue A."/>
            <person name="Lepere C."/>
            <person name="Malinsky S."/>
            <person name="Nowacki M."/>
            <person name="Nowak J.K."/>
            <person name="Plattner H."/>
            <person name="Poulain J."/>
            <person name="Ruiz F."/>
            <person name="Serrano V."/>
            <person name="Zagulski M."/>
            <person name="Dessen P."/>
            <person name="Betermier M."/>
            <person name="Weissenbach J."/>
            <person name="Scarpelli C."/>
            <person name="Schachter V."/>
            <person name="Sperling L."/>
            <person name="Meyer E."/>
            <person name="Cohen J."/>
            <person name="Wincker P."/>
        </authorList>
    </citation>
    <scope>NUCLEOTIDE SEQUENCE [LARGE SCALE GENOMIC DNA]</scope>
    <source>
        <strain evidence="4 5">Stock d4-2</strain>
    </source>
</reference>
<evidence type="ECO:0000256" key="1">
    <source>
        <dbReference type="SAM" id="MobiDB-lite"/>
    </source>
</evidence>
<dbReference type="InterPro" id="IPR001394">
    <property type="entry name" value="Peptidase_C19_UCH"/>
</dbReference>
<dbReference type="InterPro" id="IPR050164">
    <property type="entry name" value="Peptidase_C19"/>
</dbReference>
<gene>
    <name evidence="4" type="ORF">GSPATT00029334001</name>
</gene>
<dbReference type="InterPro" id="IPR018200">
    <property type="entry name" value="USP_CS"/>
</dbReference>
<dbReference type="SUPFAM" id="SSF54236">
    <property type="entry name" value="Ubiquitin-like"/>
    <property type="match status" value="1"/>
</dbReference>
<dbReference type="KEGG" id="ptm:GSPATT00029334001"/>
<dbReference type="InParanoid" id="A0BJI9"/>
<dbReference type="GeneID" id="5011888"/>
<dbReference type="STRING" id="5888.A0BJI9"/>
<feature type="domain" description="Ubiquitin-like" evidence="2">
    <location>
        <begin position="832"/>
        <end position="909"/>
    </location>
</feature>
<dbReference type="HOGENOM" id="CLU_001246_0_0_1"/>
<dbReference type="PROSITE" id="PS00973">
    <property type="entry name" value="USP_2"/>
    <property type="match status" value="1"/>
</dbReference>
<dbReference type="InterPro" id="IPR029071">
    <property type="entry name" value="Ubiquitin-like_domsf"/>
</dbReference>
<dbReference type="Gene3D" id="3.10.20.90">
    <property type="entry name" value="Phosphatidylinositol 3-kinase Catalytic Subunit, Chain A, domain 1"/>
    <property type="match status" value="1"/>
</dbReference>
<organism evidence="4 5">
    <name type="scientific">Paramecium tetraurelia</name>
    <dbReference type="NCBI Taxonomy" id="5888"/>
    <lineage>
        <taxon>Eukaryota</taxon>
        <taxon>Sar</taxon>
        <taxon>Alveolata</taxon>
        <taxon>Ciliophora</taxon>
        <taxon>Intramacronucleata</taxon>
        <taxon>Oligohymenophorea</taxon>
        <taxon>Peniculida</taxon>
        <taxon>Parameciidae</taxon>
        <taxon>Paramecium</taxon>
    </lineage>
</organism>
<sequence>MNSQKSQECEGFRLIDVDSSYKKIKEFQESQELINLDDSCIQKMAQNDEWIDCLCILEIELKAILLDRVNNISILPQYLRQRLQPFIIFIMNQIVFIQNRMKLQCYLNEILFLVQKLAFKIWKQYPIQSLQFFYLVIPSHVTQFYNSRVSELLIYKSLINQFYYERQVYGIQNQAESYISNSQIQLFYPLQQEILSQRNLAENVLSFSPFLRMQIHYFYKNGGFERINESLSNFTLKHIDALSLLSYFKTNINEKIFTTFFQHINYQQVAFQLCDEDIKNASKETFAKFNAYIANLISFVTSFSEQKAQINLVYMTIYLQCLRCSSLQKRIYGLQSLSNMIDTQGSYIQYSQVTRNFLKFLVDNQVFQDLFGEKTHFELIKRSFPLIKLLYENKSLKREELISILRLARGKHETWINIISTLLQDLAEILNLEDIQILLQNIQSNQIGLDGLNFIKSLGRNKYLNNRQDAQDSNVTDNKYKKQKLTDEDYKVISVGNCEDSKNQCQSDQQNAQQQTTQYEDIKAQIVEYLLNVVHDQHDTIIGETAFEIATQLICRQFTFLRIQYLMNAIQALNLDQAQLPIQNYFNLIKKIIESSYPIEQFSNPDDVLNWMQQQYNLKINFLNLIKREKLKYLYREEKEYLQVIIQCVNFYKFLHKNSKIKQYELQILWKLLVENARCLEERDLFFDWFYEQLNLDYDAMMWLFIKIIKQIPLSQSMLRCLIKLVLYYNQKYKLFKVKYENYQLNNYDLIGLNILWRIFHTHPDLYNQLSEFFIKLLKMDQYPDVLNHLKQQYLDELFSHIQNPTSIQFVLQLLEEFEGYKMIEQEEKIIVTILNKCANALNPKKQEIQLQSNTQVYQAKQFIGKKLNPSMKPEEFDIFCRGSLFKDNKTLKDYKVNEKLTFTVTNKQGFNNDFEPCEQYDLDVHEKVNKILDIVDIQNKNFIISVLKDKNFDVENTIGELIDRGDQLYNEYQQKNLNRAPPPKKIETNTSFSFLISNQYIDQLFNLLNCNNQQLNTKIWSILQMIPSNQEVYQLIEQSQNDWSKLLVVDNKYRLQYHLQILREQLSCDCVEDEDNYRILRYNFIQIGGLQLLLNNLDNPLEILLIIFYIFHMYLNIYAANQLTDNSYLMLLKPKTNDQVMSNFASQDIIQDYQSQSLFKFQIFDIEINWENLLNKLFNWIGIERCYTTILSILFVQPTLLNCQFPINQLLNLLNNPLLEQRKLAANFIVTLNDLGIKFGYNLSVQFLPILIQGQTEYEELFIVIADLIDQTNDVSFLQTQELGLKIINFILNRPIIESPFMENEDKVLQGNLVLLISLLKKDQDLQNNLIDNQFSKYIYECLFEMHNNYLLYPVYKRSNTRKRAFDLLLELSKVQMHLYQILDLIQINQQTRTSSQELNSEFGIKREHGFVGLCNLGATCYINSLLQQLFMNIQFRKGILNGQILIKTELGMQLIITNYANQEQIESLNEHTLFQLQLVFIQLQESVKQYINPNQFIKTLKGFDGQQINPLIQEDCNEFFNLLTGKLEQDLKHTVEQNLIQQSFGGTLVNEIKSLESDCDFSKETEEPFLTVSVEIKNKKSLYEALDLFVKSDVLDGENQYFCDEVQRKIDAEKRCYFTKLPKTFIFHLKRFEFDFNTNTRSKINDYWEFPLELNMFKWTRDNIVEHQQLEDFTEYMYVLKGVLVHTGSAEGGHYFSYIRDGKNQWFEFNDKLITPFDTQNLKEKCFGGNQSNEWGIPNSKNAYMLFYEKEKQANQQKINQNKIEIESEDEDINIEQLRKQVIKQNTQYLENKLLNAQEYVSFVQRLVQVGMESNQIQSLAQLLQLFTIFTFSQFLKNKDIQQFQNSLKILNNSYNQNNSTCVWLLDYFRFNKEMLIHSLIEHQLVEIAQFLNLVIEQAGAYDSSSIQPFFQFYLSELLPIASKNHKNGVYYFEVISYNIDRHEALLNLLMQDGYFHKFYEILIDKLKSNSPSNYLLKEDSMILICEILGKIIRYCQTVGMLSNQDCPTYLHKGSVMFELDQLWIEELFQQNHFRKYILSMVKHQKQLIQMIKHICWNDQGVSNKVIQEILIQILDNDNSWSSLEKIREVLKEILLMEDGLQQTRIILIFSYDQSGESKTARANTLIEIISKDDLDYTIGIICMLAELGFNVVALAEYLNSNKGDYEFLLYKLKDIMTISQRFFYPIVQIRKAIEQLQSIFQTQVEINVEDDNRRQSDEESKCLSTQVQQDLEDTNQISQ</sequence>
<evidence type="ECO:0000313" key="4">
    <source>
        <dbReference type="EMBL" id="CAK58706.1"/>
    </source>
</evidence>
<dbReference type="EMBL" id="CT867998">
    <property type="protein sequence ID" value="CAK58706.1"/>
    <property type="molecule type" value="Genomic_DNA"/>
</dbReference>
<dbReference type="GO" id="GO:0031647">
    <property type="term" value="P:regulation of protein stability"/>
    <property type="evidence" value="ECO:0000318"/>
    <property type="project" value="GO_Central"/>
</dbReference>
<feature type="compositionally biased region" description="Polar residues" evidence="1">
    <location>
        <begin position="2225"/>
        <end position="2242"/>
    </location>
</feature>
<evidence type="ECO:0000259" key="2">
    <source>
        <dbReference type="PROSITE" id="PS50053"/>
    </source>
</evidence>
<name>A0BJI9_PARTE</name>
<dbReference type="Gene3D" id="3.90.70.10">
    <property type="entry name" value="Cysteine proteinases"/>
    <property type="match status" value="1"/>
</dbReference>
<dbReference type="InterPro" id="IPR038765">
    <property type="entry name" value="Papain-like_cys_pep_sf"/>
</dbReference>
<dbReference type="Pfam" id="PF00443">
    <property type="entry name" value="UCH"/>
    <property type="match status" value="1"/>
</dbReference>
<dbReference type="PANTHER" id="PTHR24006">
    <property type="entry name" value="UBIQUITIN CARBOXYL-TERMINAL HYDROLASE"/>
    <property type="match status" value="1"/>
</dbReference>
<evidence type="ECO:0000259" key="3">
    <source>
        <dbReference type="PROSITE" id="PS50235"/>
    </source>
</evidence>
<keyword evidence="5" id="KW-1185">Reference proteome</keyword>
<evidence type="ECO:0000313" key="5">
    <source>
        <dbReference type="Proteomes" id="UP000000600"/>
    </source>
</evidence>
<feature type="compositionally biased region" description="Basic and acidic residues" evidence="1">
    <location>
        <begin position="2213"/>
        <end position="2224"/>
    </location>
</feature>
<dbReference type="PANTHER" id="PTHR24006:SF827">
    <property type="entry name" value="UBIQUITIN CARBOXYL-TERMINAL HYDROLASE 34"/>
    <property type="match status" value="1"/>
</dbReference>
<dbReference type="PROSITE" id="PS50053">
    <property type="entry name" value="UBIQUITIN_2"/>
    <property type="match status" value="1"/>
</dbReference>
<feature type="domain" description="USP" evidence="3">
    <location>
        <begin position="1413"/>
        <end position="1753"/>
    </location>
</feature>
<dbReference type="GO" id="GO:0005829">
    <property type="term" value="C:cytosol"/>
    <property type="evidence" value="ECO:0000318"/>
    <property type="project" value="GO_Central"/>
</dbReference>
<dbReference type="PROSITE" id="PS50235">
    <property type="entry name" value="USP_3"/>
    <property type="match status" value="1"/>
</dbReference>
<dbReference type="FunFam" id="3.90.70.10:FF:000022">
    <property type="entry name" value="Ubiquitin carboxyl-terminal hydrolase 24"/>
    <property type="match status" value="1"/>
</dbReference>
<dbReference type="PROSITE" id="PS00972">
    <property type="entry name" value="USP_1"/>
    <property type="match status" value="1"/>
</dbReference>
<feature type="region of interest" description="Disordered" evidence="1">
    <location>
        <begin position="2213"/>
        <end position="2242"/>
    </location>
</feature>
<dbReference type="InterPro" id="IPR000626">
    <property type="entry name" value="Ubiquitin-like_dom"/>
</dbReference>
<dbReference type="Proteomes" id="UP000000600">
    <property type="component" value="Unassembled WGS sequence"/>
</dbReference>
<dbReference type="SUPFAM" id="SSF54001">
    <property type="entry name" value="Cysteine proteinases"/>
    <property type="match status" value="1"/>
</dbReference>
<protein>
    <recommendedName>
        <fullName evidence="6">USP domain-containing protein</fullName>
    </recommendedName>
</protein>
<evidence type="ECO:0008006" key="6">
    <source>
        <dbReference type="Google" id="ProtNLM"/>
    </source>
</evidence>
<accession>A0BJI9</accession>
<dbReference type="eggNOG" id="KOG1866">
    <property type="taxonomic scope" value="Eukaryota"/>
</dbReference>
<dbReference type="InterPro" id="IPR028889">
    <property type="entry name" value="USP"/>
</dbReference>
<dbReference type="OrthoDB" id="303263at2759"/>
<dbReference type="GO" id="GO:0005634">
    <property type="term" value="C:nucleus"/>
    <property type="evidence" value="ECO:0000318"/>
    <property type="project" value="GO_Central"/>
</dbReference>